<evidence type="ECO:0000256" key="3">
    <source>
        <dbReference type="ARBA" id="ARBA00022450"/>
    </source>
</evidence>
<sequence>MNAADAQTLSRRFIELPEDKRRLFLDGMRREGIDFAQLPMPSCEGLAERDGLSYAQQRMWFLWQLEPHSAAYNLPMAVRLDGELQVGALEQAFSLLVERHECLRTTFAQDGERAVQRVAPAAPLRLQLIDLSDWPEASRWAQAQQQMAAQANQSFDLERGPLLSIVLLRLGAQEHVLLLTLHHIIADGWSMNILIDEFMRSYDALVAGQSPSLPALKVHYRDYALWQRSWLQAGERERQLDYWREQLGDEHPLLELPTDRPYPAQPSHQGERLERVLDSTLRQQLRQLAQAHGVTLSTVLLAAFKTLLLRYSGQTDIRVGGLIANRTRSETEGLVGFFVNTQVLRSQLDAQLPFDALLARLHQAVVGAQAHQDLPFDALIEALQPNRSQSHTPLFQVMFNHQPLVTDLHSVQLQSGLRVGYLSEQQLAGSGRRHAATSDLMLDTREEGEQVFAAFTYATDIFDHATIAALADHWQQVLQAVCRDAGQRLGELALMSDAQRQALLYPVAPSEALLPAHRLFQAQAARTPQAQALVLAGVDQAPSMSYAELDARSNRLAHHLRQCGVGPDRLVGVALERSLELAVALLAVLKAGGAYVPLDVQAPAERLAQVCEDSGLQWLLSDSAVLPALPTQEGLTCLCLDRLALDALPAEPLPCSVEPQHLAYVIYTSGSTGRPKGVAVSHGALSEFIARAIDYSDLREGDRVLQFATSSFDGFIEQFFPPLCHGACVVMRDGRLWDSAALHQVLIEHGVTLADLPAAYWHWLVQDFAAQPPASYGALRQVHVGGEAMAVDGLRLWHLAGLGHVRLLNTYGPTEATVVSTVHDCSALRHDAVSWRGIPIGRGLAARRLYLLDDDLNLLPPGAVGELYIGGPGLARGYHRQSALTAQRFVADPFASGERLYRTGDRARLNAEGAIEYVGRVDHQVKVRGFRIELGEIEARLQQCPGVREAVVLALPLHGGLQLVAYVVPEGAVLDEAAEQTRVRQQVRSLLKAQLPEYMVPGHLLLLPRLPLTASGKLDRKALPIPDPGQLQAQYRAPQSDLEQQLAQIWCEVLQVERVGLDDHFFELGGHSLLAAQVLARIKDRLGQVVALRSLFERPTLGELAAELTQHAAGGADADDWSEMDAFLGSLEGVEA</sequence>
<dbReference type="InterPro" id="IPR000873">
    <property type="entry name" value="AMP-dep_synth/lig_dom"/>
</dbReference>
<dbReference type="GO" id="GO:0005829">
    <property type="term" value="C:cytosol"/>
    <property type="evidence" value="ECO:0007669"/>
    <property type="project" value="TreeGrafter"/>
</dbReference>
<dbReference type="Gene3D" id="2.30.38.10">
    <property type="entry name" value="Luciferase, Domain 3"/>
    <property type="match status" value="1"/>
</dbReference>
<dbReference type="Proteomes" id="UP000258127">
    <property type="component" value="Chromosome"/>
</dbReference>
<dbReference type="GO" id="GO:0031177">
    <property type="term" value="F:phosphopantetheine binding"/>
    <property type="evidence" value="ECO:0007669"/>
    <property type="project" value="InterPro"/>
</dbReference>
<comment type="similarity">
    <text evidence="2">Belongs to the ATP-dependent AMP-binding enzyme family.</text>
</comment>
<keyword evidence="3" id="KW-0596">Phosphopantetheine</keyword>
<dbReference type="InterPro" id="IPR001242">
    <property type="entry name" value="Condensation_dom"/>
</dbReference>
<evidence type="ECO:0000256" key="1">
    <source>
        <dbReference type="ARBA" id="ARBA00001957"/>
    </source>
</evidence>
<dbReference type="PANTHER" id="PTHR45527">
    <property type="entry name" value="NONRIBOSOMAL PEPTIDE SYNTHETASE"/>
    <property type="match status" value="1"/>
</dbReference>
<evidence type="ECO:0000313" key="7">
    <source>
        <dbReference type="Proteomes" id="UP000258127"/>
    </source>
</evidence>
<dbReference type="GO" id="GO:0047527">
    <property type="term" value="F:2,3-dihydroxybenzoate-serine ligase activity"/>
    <property type="evidence" value="ECO:0007669"/>
    <property type="project" value="TreeGrafter"/>
</dbReference>
<dbReference type="InterPro" id="IPR006162">
    <property type="entry name" value="Ppantetheine_attach_site"/>
</dbReference>
<dbReference type="SUPFAM" id="SSF47336">
    <property type="entry name" value="ACP-like"/>
    <property type="match status" value="1"/>
</dbReference>
<gene>
    <name evidence="6" type="ORF">DZC75_12225</name>
</gene>
<evidence type="ECO:0000256" key="2">
    <source>
        <dbReference type="ARBA" id="ARBA00006432"/>
    </source>
</evidence>
<dbReference type="NCBIfam" id="TIGR01733">
    <property type="entry name" value="AA-adenyl-dom"/>
    <property type="match status" value="1"/>
</dbReference>
<dbReference type="SMART" id="SM00823">
    <property type="entry name" value="PKS_PP"/>
    <property type="match status" value="1"/>
</dbReference>
<proteinExistence type="inferred from homology"/>
<dbReference type="Gene3D" id="3.40.50.980">
    <property type="match status" value="2"/>
</dbReference>
<dbReference type="FunFam" id="3.40.50.12780:FF:000012">
    <property type="entry name" value="Non-ribosomal peptide synthetase"/>
    <property type="match status" value="1"/>
</dbReference>
<dbReference type="FunFam" id="3.30.559.10:FF:000012">
    <property type="entry name" value="Non-ribosomal peptide synthetase"/>
    <property type="match status" value="1"/>
</dbReference>
<dbReference type="RefSeq" id="WP_116888448.1">
    <property type="nucleotide sequence ID" value="NZ_CP031641.1"/>
</dbReference>
<dbReference type="InterPro" id="IPR045851">
    <property type="entry name" value="AMP-bd_C_sf"/>
</dbReference>
<dbReference type="InterPro" id="IPR020806">
    <property type="entry name" value="PKS_PP-bd"/>
</dbReference>
<name>A0AAI8KBT6_9PSED</name>
<dbReference type="AlphaFoldDB" id="A0AAI8KBT6"/>
<dbReference type="Pfam" id="PF00668">
    <property type="entry name" value="Condensation"/>
    <property type="match status" value="1"/>
</dbReference>
<keyword evidence="4" id="KW-0597">Phosphoprotein</keyword>
<dbReference type="InterPro" id="IPR010071">
    <property type="entry name" value="AA_adenyl_dom"/>
</dbReference>
<dbReference type="SUPFAM" id="SSF52777">
    <property type="entry name" value="CoA-dependent acyltransferases"/>
    <property type="match status" value="2"/>
</dbReference>
<dbReference type="GO" id="GO:0043041">
    <property type="term" value="P:amino acid activation for nonribosomal peptide biosynthetic process"/>
    <property type="evidence" value="ECO:0007669"/>
    <property type="project" value="TreeGrafter"/>
</dbReference>
<dbReference type="FunFam" id="3.40.50.980:FF:000001">
    <property type="entry name" value="Non-ribosomal peptide synthetase"/>
    <property type="match status" value="1"/>
</dbReference>
<dbReference type="Gene3D" id="3.40.50.1820">
    <property type="entry name" value="alpha/beta hydrolase"/>
    <property type="match status" value="1"/>
</dbReference>
<dbReference type="PROSITE" id="PS00012">
    <property type="entry name" value="PHOSPHOPANTETHEINE"/>
    <property type="match status" value="1"/>
</dbReference>
<evidence type="ECO:0000256" key="4">
    <source>
        <dbReference type="ARBA" id="ARBA00022553"/>
    </source>
</evidence>
<dbReference type="InterPro" id="IPR036736">
    <property type="entry name" value="ACP-like_sf"/>
</dbReference>
<dbReference type="InterPro" id="IPR023213">
    <property type="entry name" value="CAT-like_dom_sf"/>
</dbReference>
<dbReference type="InterPro" id="IPR029058">
    <property type="entry name" value="AB_hydrolase_fold"/>
</dbReference>
<comment type="cofactor">
    <cofactor evidence="1">
        <name>pantetheine 4'-phosphate</name>
        <dbReference type="ChEBI" id="CHEBI:47942"/>
    </cofactor>
</comment>
<dbReference type="PANTHER" id="PTHR45527:SF1">
    <property type="entry name" value="FATTY ACID SYNTHASE"/>
    <property type="match status" value="1"/>
</dbReference>
<dbReference type="Pfam" id="PF13193">
    <property type="entry name" value="AMP-binding_C"/>
    <property type="match status" value="1"/>
</dbReference>
<organism evidence="6 7">
    <name type="scientific">Pseudomonas parafulva</name>
    <dbReference type="NCBI Taxonomy" id="157782"/>
    <lineage>
        <taxon>Bacteria</taxon>
        <taxon>Pseudomonadati</taxon>
        <taxon>Pseudomonadota</taxon>
        <taxon>Gammaproteobacteria</taxon>
        <taxon>Pseudomonadales</taxon>
        <taxon>Pseudomonadaceae</taxon>
        <taxon>Pseudomonas</taxon>
    </lineage>
</organism>
<dbReference type="Pfam" id="PF00550">
    <property type="entry name" value="PP-binding"/>
    <property type="match status" value="1"/>
</dbReference>
<evidence type="ECO:0000313" key="6">
    <source>
        <dbReference type="EMBL" id="AXO88722.1"/>
    </source>
</evidence>
<dbReference type="EMBL" id="CP031641">
    <property type="protein sequence ID" value="AXO88722.1"/>
    <property type="molecule type" value="Genomic_DNA"/>
</dbReference>
<dbReference type="Gene3D" id="3.30.559.30">
    <property type="entry name" value="Nonribosomal peptide synthetase, condensation domain"/>
    <property type="match status" value="1"/>
</dbReference>
<accession>A0AAI8KBT6</accession>
<dbReference type="InterPro" id="IPR009081">
    <property type="entry name" value="PP-bd_ACP"/>
</dbReference>
<evidence type="ECO:0000259" key="5">
    <source>
        <dbReference type="PROSITE" id="PS50075"/>
    </source>
</evidence>
<dbReference type="Gene3D" id="3.30.300.30">
    <property type="match status" value="1"/>
</dbReference>
<dbReference type="SUPFAM" id="SSF56801">
    <property type="entry name" value="Acetyl-CoA synthetase-like"/>
    <property type="match status" value="1"/>
</dbReference>
<dbReference type="CDD" id="cd19531">
    <property type="entry name" value="LCL_NRPS-like"/>
    <property type="match status" value="1"/>
</dbReference>
<dbReference type="InterPro" id="IPR020845">
    <property type="entry name" value="AMP-binding_CS"/>
</dbReference>
<dbReference type="FunFam" id="3.30.300.30:FF:000010">
    <property type="entry name" value="Enterobactin synthetase component F"/>
    <property type="match status" value="1"/>
</dbReference>
<feature type="domain" description="Carrier" evidence="5">
    <location>
        <begin position="1037"/>
        <end position="1112"/>
    </location>
</feature>
<reference evidence="6 7" key="1">
    <citation type="submission" date="2018-08" db="EMBL/GenBank/DDBJ databases">
        <authorList>
            <person name="Lee Y."/>
            <person name="Kakembo D."/>
        </authorList>
    </citation>
    <scope>NUCLEOTIDE SEQUENCE [LARGE SCALE GENOMIC DNA]</scope>
    <source>
        <strain evidence="6 7">JBCS1880</strain>
    </source>
</reference>
<dbReference type="FunFam" id="1.10.1200.10:FF:000005">
    <property type="entry name" value="Nonribosomal peptide synthetase 1"/>
    <property type="match status" value="1"/>
</dbReference>
<dbReference type="GO" id="GO:0009239">
    <property type="term" value="P:enterobactin biosynthetic process"/>
    <property type="evidence" value="ECO:0007669"/>
    <property type="project" value="TreeGrafter"/>
</dbReference>
<dbReference type="PROSITE" id="PS00455">
    <property type="entry name" value="AMP_BINDING"/>
    <property type="match status" value="1"/>
</dbReference>
<protein>
    <submittedName>
        <fullName evidence="6">Amino acid adenylation domain-containing protein</fullName>
    </submittedName>
</protein>
<dbReference type="Pfam" id="PF00501">
    <property type="entry name" value="AMP-binding"/>
    <property type="match status" value="1"/>
</dbReference>
<dbReference type="GO" id="GO:0009366">
    <property type="term" value="C:enterobactin synthetase complex"/>
    <property type="evidence" value="ECO:0007669"/>
    <property type="project" value="TreeGrafter"/>
</dbReference>
<keyword evidence="7" id="KW-1185">Reference proteome</keyword>
<dbReference type="Gene3D" id="3.30.559.10">
    <property type="entry name" value="Chloramphenicol acetyltransferase-like domain"/>
    <property type="match status" value="1"/>
</dbReference>
<dbReference type="InterPro" id="IPR025110">
    <property type="entry name" value="AMP-bd_C"/>
</dbReference>
<dbReference type="PROSITE" id="PS50075">
    <property type="entry name" value="CARRIER"/>
    <property type="match status" value="1"/>
</dbReference>